<dbReference type="Proteomes" id="UP000239560">
    <property type="component" value="Unassembled WGS sequence"/>
</dbReference>
<keyword evidence="10" id="KW-1185">Reference proteome</keyword>
<evidence type="ECO:0000313" key="11">
    <source>
        <dbReference type="Proteomes" id="UP000239560"/>
    </source>
</evidence>
<protein>
    <submittedName>
        <fullName evidence="8">FGENESH: predicted gene_11.1 protein</fullName>
    </submittedName>
</protein>
<evidence type="ECO:0000313" key="10">
    <source>
        <dbReference type="Proteomes" id="UP000199069"/>
    </source>
</evidence>
<keyword evidence="3 7" id="KW-0812">Transmembrane</keyword>
<feature type="transmembrane region" description="Helical" evidence="7">
    <location>
        <begin position="101"/>
        <end position="123"/>
    </location>
</feature>
<dbReference type="PANTHER" id="PTHR12428:SF65">
    <property type="entry name" value="CYTOCHROME C OXIDASE ASSEMBLY PROTEIN COX18, MITOCHONDRIAL"/>
    <property type="match status" value="1"/>
</dbReference>
<feature type="compositionally biased region" description="Pro residues" evidence="6">
    <location>
        <begin position="344"/>
        <end position="353"/>
    </location>
</feature>
<reference evidence="8 10" key="1">
    <citation type="submission" date="2015-07" db="EMBL/GenBank/DDBJ databases">
        <authorList>
            <person name="Cajimat M.N.B."/>
            <person name="Milazzo M.L."/>
            <person name="Fulhorst C.F."/>
        </authorList>
    </citation>
    <scope>NUCLEOTIDE SEQUENCE [LARGE SCALE GENOMIC DNA]</scope>
    <source>
        <strain evidence="8">Single colony</strain>
    </source>
</reference>
<dbReference type="GO" id="GO:0032977">
    <property type="term" value="F:membrane insertase activity"/>
    <property type="evidence" value="ECO:0007669"/>
    <property type="project" value="InterPro"/>
</dbReference>
<feature type="region of interest" description="Disordered" evidence="6">
    <location>
        <begin position="339"/>
        <end position="361"/>
    </location>
</feature>
<gene>
    <name evidence="8" type="primary">FGENESH: predicted gene_11.1</name>
    <name evidence="9" type="ORF">AAT19DRAFT_9694</name>
    <name evidence="8" type="ORF">BN2166_0055050</name>
</gene>
<evidence type="ECO:0000313" key="9">
    <source>
        <dbReference type="EMBL" id="PRQ71579.1"/>
    </source>
</evidence>
<evidence type="ECO:0000256" key="4">
    <source>
        <dbReference type="ARBA" id="ARBA00022989"/>
    </source>
</evidence>
<keyword evidence="5 7" id="KW-0472">Membrane</keyword>
<comment type="subcellular location">
    <subcellularLocation>
        <location evidence="1">Membrane</location>
        <topology evidence="1">Multi-pass membrane protein</topology>
    </subcellularLocation>
</comment>
<feature type="transmembrane region" description="Helical" evidence="7">
    <location>
        <begin position="365"/>
        <end position="384"/>
    </location>
</feature>
<dbReference type="GO" id="GO:0032979">
    <property type="term" value="P:protein insertion into mitochondrial inner membrane from matrix"/>
    <property type="evidence" value="ECO:0007669"/>
    <property type="project" value="TreeGrafter"/>
</dbReference>
<keyword evidence="4 7" id="KW-1133">Transmembrane helix</keyword>
<dbReference type="GO" id="GO:0005743">
    <property type="term" value="C:mitochondrial inner membrane"/>
    <property type="evidence" value="ECO:0007669"/>
    <property type="project" value="TreeGrafter"/>
</dbReference>
<dbReference type="GO" id="GO:0033617">
    <property type="term" value="P:mitochondrial respiratory chain complex IV assembly"/>
    <property type="evidence" value="ECO:0007669"/>
    <property type="project" value="TreeGrafter"/>
</dbReference>
<evidence type="ECO:0000256" key="7">
    <source>
        <dbReference type="SAM" id="Phobius"/>
    </source>
</evidence>
<feature type="non-terminal residue" evidence="8">
    <location>
        <position position="1"/>
    </location>
</feature>
<dbReference type="InterPro" id="IPR001708">
    <property type="entry name" value="YidC/ALB3/OXA1/COX18"/>
</dbReference>
<evidence type="ECO:0000256" key="1">
    <source>
        <dbReference type="ARBA" id="ARBA00004141"/>
    </source>
</evidence>
<dbReference type="Proteomes" id="UP000199069">
    <property type="component" value="Unassembled WGS sequence"/>
</dbReference>
<feature type="transmembrane region" description="Helical" evidence="7">
    <location>
        <begin position="189"/>
        <end position="209"/>
    </location>
</feature>
<dbReference type="PANTHER" id="PTHR12428">
    <property type="entry name" value="OXA1"/>
    <property type="match status" value="1"/>
</dbReference>
<evidence type="ECO:0000256" key="3">
    <source>
        <dbReference type="ARBA" id="ARBA00022692"/>
    </source>
</evidence>
<name>A0A0K3CIZ9_RHOTO</name>
<sequence>MILRSRLATPLGCAAKSALSRRPARQLAPPAFLLASRNFSLSSSTPPPADSAPSPPTPDLAPPVKPVFSDLFAPDSLPDPTFFEPLSNALLSVPSSLSLSYLAFIPIATVLYRAVLTLPFNVWQRRRIARFTNDVLPLVKKEQARIALETRADCRRAGKSYEEYQKEFQKRAKKEAYAIARRHNCSPRLTVIVPPLVHMPILITATLVIRDACDRAQSLLAVTPASLPSLLDLAPGSTLTTSALSNLHDLASTSFLWVPSLVLPDVTMYLPLGVGLLMLLNIEVSSQIRRQTQEAREAIENPLDAMVAQAGKPISAAERRRMVARGARDGKPMIVRGLATVPSRPAPPPPPPQAVERKKPDTNKIISNALRLASLAFIPIAGMAPAAICIYWMTSNAFTLVQNAVFRWLDRDEEKKRRMKRIMSSKAVGV</sequence>
<feature type="transmembrane region" description="Helical" evidence="7">
    <location>
        <begin position="255"/>
        <end position="280"/>
    </location>
</feature>
<evidence type="ECO:0000256" key="5">
    <source>
        <dbReference type="ARBA" id="ARBA00023136"/>
    </source>
</evidence>
<dbReference type="EMBL" id="CWKI01000011">
    <property type="protein sequence ID" value="CTR09644.1"/>
    <property type="molecule type" value="Genomic_DNA"/>
</dbReference>
<evidence type="ECO:0000313" key="8">
    <source>
        <dbReference type="EMBL" id="CTR09644.1"/>
    </source>
</evidence>
<evidence type="ECO:0000256" key="2">
    <source>
        <dbReference type="ARBA" id="ARBA00009877"/>
    </source>
</evidence>
<dbReference type="AlphaFoldDB" id="A0A0K3CIZ9"/>
<accession>A0A0K3CIZ9</accession>
<dbReference type="EMBL" id="LCTV02000011">
    <property type="protein sequence ID" value="PRQ71579.1"/>
    <property type="molecule type" value="Genomic_DNA"/>
</dbReference>
<evidence type="ECO:0000256" key="6">
    <source>
        <dbReference type="SAM" id="MobiDB-lite"/>
    </source>
</evidence>
<dbReference type="STRING" id="5286.A0A0K3CIZ9"/>
<dbReference type="OMA" id="VIYWLSS"/>
<proteinExistence type="inferred from homology"/>
<dbReference type="OrthoDB" id="2436667at2759"/>
<comment type="similarity">
    <text evidence="2">Belongs to the OXA1/ALB3/YidC family.</text>
</comment>
<reference evidence="9 11" key="2">
    <citation type="journal article" date="2018" name="Elife">
        <title>Functional genomics of lipid metabolism in the oleaginous yeast Rhodosporidium toruloides.</title>
        <authorList>
            <person name="Coradetti S.T."/>
            <person name="Pinel D."/>
            <person name="Geiselman G."/>
            <person name="Ito M."/>
            <person name="Mondo S."/>
            <person name="Reilly M.C."/>
            <person name="Cheng Y.F."/>
            <person name="Bauer S."/>
            <person name="Grigoriev I."/>
            <person name="Gladden J.M."/>
            <person name="Simmons B.A."/>
            <person name="Brem R."/>
            <person name="Arkin A.P."/>
            <person name="Skerker J.M."/>
        </authorList>
    </citation>
    <scope>NUCLEOTIDE SEQUENCE [LARGE SCALE GENOMIC DNA]</scope>
    <source>
        <strain evidence="9 11">NBRC 0880</strain>
    </source>
</reference>
<organism evidence="8 10">
    <name type="scientific">Rhodotorula toruloides</name>
    <name type="common">Yeast</name>
    <name type="synonym">Rhodosporidium toruloides</name>
    <dbReference type="NCBI Taxonomy" id="5286"/>
    <lineage>
        <taxon>Eukaryota</taxon>
        <taxon>Fungi</taxon>
        <taxon>Dikarya</taxon>
        <taxon>Basidiomycota</taxon>
        <taxon>Pucciniomycotina</taxon>
        <taxon>Microbotryomycetes</taxon>
        <taxon>Sporidiobolales</taxon>
        <taxon>Sporidiobolaceae</taxon>
        <taxon>Rhodotorula</taxon>
    </lineage>
</organism>